<organism evidence="5">
    <name type="scientific">Diabrotica virgifera virgifera</name>
    <name type="common">western corn rootworm</name>
    <dbReference type="NCBI Taxonomy" id="50390"/>
    <lineage>
        <taxon>Eukaryota</taxon>
        <taxon>Metazoa</taxon>
        <taxon>Ecdysozoa</taxon>
        <taxon>Arthropoda</taxon>
        <taxon>Hexapoda</taxon>
        <taxon>Insecta</taxon>
        <taxon>Pterygota</taxon>
        <taxon>Neoptera</taxon>
        <taxon>Endopterygota</taxon>
        <taxon>Coleoptera</taxon>
        <taxon>Polyphaga</taxon>
        <taxon>Cucujiformia</taxon>
        <taxon>Chrysomeloidea</taxon>
        <taxon>Chrysomelidae</taxon>
        <taxon>Galerucinae</taxon>
        <taxon>Diabroticina</taxon>
        <taxon>Diabroticites</taxon>
        <taxon>Diabrotica</taxon>
    </lineage>
</organism>
<dbReference type="InterPro" id="IPR009057">
    <property type="entry name" value="Homeodomain-like_sf"/>
</dbReference>
<evidence type="ECO:0000259" key="4">
    <source>
        <dbReference type="Pfam" id="PF05225"/>
    </source>
</evidence>
<feature type="region of interest" description="Disordered" evidence="2">
    <location>
        <begin position="644"/>
        <end position="698"/>
    </location>
</feature>
<dbReference type="PANTHER" id="PTHR19303">
    <property type="entry name" value="TRANSPOSON"/>
    <property type="match status" value="1"/>
</dbReference>
<comment type="subcellular location">
    <subcellularLocation>
        <location evidence="1">Nucleus</location>
    </subcellularLocation>
</comment>
<dbReference type="GO" id="GO:0005634">
    <property type="term" value="C:nucleus"/>
    <property type="evidence" value="ECO:0007669"/>
    <property type="project" value="UniProtKB-SubCell"/>
</dbReference>
<dbReference type="InterPro" id="IPR050863">
    <property type="entry name" value="CenT-Element_Derived"/>
</dbReference>
<dbReference type="AlphaFoldDB" id="A0A6P7GXW1"/>
<dbReference type="Gene3D" id="1.10.10.60">
    <property type="entry name" value="Homeodomain-like"/>
    <property type="match status" value="1"/>
</dbReference>
<dbReference type="InParanoid" id="A0A6P7GXW1"/>
<evidence type="ECO:0000256" key="1">
    <source>
        <dbReference type="ARBA" id="ARBA00004123"/>
    </source>
</evidence>
<name>A0A6P7GXW1_DIAVI</name>
<dbReference type="SUPFAM" id="SSF46689">
    <property type="entry name" value="Homeodomain-like"/>
    <property type="match status" value="1"/>
</dbReference>
<proteinExistence type="predicted"/>
<dbReference type="GO" id="GO:0003677">
    <property type="term" value="F:DNA binding"/>
    <property type="evidence" value="ECO:0007669"/>
    <property type="project" value="InterPro"/>
</dbReference>
<dbReference type="RefSeq" id="XP_028154581.1">
    <property type="nucleotide sequence ID" value="XM_028298780.1"/>
</dbReference>
<dbReference type="InterPro" id="IPR004875">
    <property type="entry name" value="DDE_SF_endonuclease_dom"/>
</dbReference>
<dbReference type="Pfam" id="PF05225">
    <property type="entry name" value="HTH_psq"/>
    <property type="match status" value="1"/>
</dbReference>
<protein>
    <submittedName>
        <fullName evidence="5">Uncharacterized protein LOC114348123</fullName>
    </submittedName>
</protein>
<dbReference type="Pfam" id="PF03184">
    <property type="entry name" value="DDE_1"/>
    <property type="match status" value="1"/>
</dbReference>
<evidence type="ECO:0000313" key="5">
    <source>
        <dbReference type="RefSeq" id="XP_028154581.1"/>
    </source>
</evidence>
<gene>
    <name evidence="5" type="primary">LOC114348123</name>
</gene>
<feature type="compositionally biased region" description="Basic and acidic residues" evidence="2">
    <location>
        <begin position="644"/>
        <end position="670"/>
    </location>
</feature>
<feature type="compositionally biased region" description="Basic residues" evidence="2">
    <location>
        <begin position="671"/>
        <end position="680"/>
    </location>
</feature>
<accession>A0A6P7GXW1</accession>
<reference evidence="5" key="1">
    <citation type="submission" date="2025-08" db="UniProtKB">
        <authorList>
            <consortium name="RefSeq"/>
        </authorList>
    </citation>
    <scope>IDENTIFICATION</scope>
    <source>
        <tissue evidence="5">Whole insect</tissue>
    </source>
</reference>
<evidence type="ECO:0000259" key="3">
    <source>
        <dbReference type="Pfam" id="PF03184"/>
    </source>
</evidence>
<evidence type="ECO:0000256" key="2">
    <source>
        <dbReference type="SAM" id="MobiDB-lite"/>
    </source>
</evidence>
<feature type="domain" description="HTH psq-type" evidence="4">
    <location>
        <begin position="35"/>
        <end position="66"/>
    </location>
</feature>
<dbReference type="InterPro" id="IPR007889">
    <property type="entry name" value="HTH_Psq"/>
</dbReference>
<feature type="domain" description="DDE-1" evidence="3">
    <location>
        <begin position="223"/>
        <end position="388"/>
    </location>
</feature>
<dbReference type="PANTHER" id="PTHR19303:SF74">
    <property type="entry name" value="POGO TRANSPOSABLE ELEMENT WITH KRAB DOMAIN"/>
    <property type="match status" value="1"/>
</dbReference>
<sequence length="698" mass="80615">MARSKKKIEIKKKNNNVRQRPKRTFFQYEPQQVKNALEAIRGGMKVSTACNLYEVPRSTIRNKLSGRAPETSGKVGRSPVLGKIIEDRLVHWIKTTAKMGFPICREGLYFSIKKLVEDSQLKTPFKANTPGRKWFHLFMRRFPELSLKQSEYINRARSLITEEKIRNWFKETLDLLGDDKHVLDDPARIWNMDETSFYLCPKGGLILAEKGLPVYNTSFSSDKENITTLITANALGKMAPPLTLFKYDRLPEKICKNIPRDWGVGKSPKGWMTSKCFYEYFSNVFIPFIHESNIALPIIVFLDGHSSYLSLPLCRLCIENKIIVVCLHPNTTHILQPLDVSFFFPLKSKWKTEVKMYRFHNGRDVKKHDIPQLLQKTMDETDFIKSLQNGFKTCGLFPFSANNVDYSKITLRKEPIVVSSKTKTCLIHLKYLESKIHPDVLKQFKQSKYDAFDESLYNIWVQFKNEEDLLHDPIESVSKLSAEEIPNHYMVDNSIVIEVEDNNVLTSTPTVSNIVEFDFPEYNNPSFKESSFIDNATEMLIDKELAKNSDVVMDNESMDLLENSSVINKLTDSPIPSNVDLMTSSVGTTIVYTPKRRPVDLLSNILIYPSDENISKKTRKREILPSVLTCNTWLELAVAKEKEKELEMKKKEKKKQDKEAKRACKEENLKKTSRKNGIKIKSKETKKNRTNKQNSFRE</sequence>